<protein>
    <submittedName>
        <fullName evidence="1">3291_t:CDS:1</fullName>
    </submittedName>
</protein>
<gene>
    <name evidence="1" type="ORF">RPERSI_LOCUS2923</name>
</gene>
<accession>A0ACA9LEW7</accession>
<name>A0ACA9LEW7_9GLOM</name>
<dbReference type="Proteomes" id="UP000789920">
    <property type="component" value="Unassembled WGS sequence"/>
</dbReference>
<dbReference type="EMBL" id="CAJVQC010003387">
    <property type="protein sequence ID" value="CAG8526034.1"/>
    <property type="molecule type" value="Genomic_DNA"/>
</dbReference>
<comment type="caution">
    <text evidence="1">The sequence shown here is derived from an EMBL/GenBank/DDBJ whole genome shotgun (WGS) entry which is preliminary data.</text>
</comment>
<keyword evidence="2" id="KW-1185">Reference proteome</keyword>
<proteinExistence type="predicted"/>
<sequence>DVKLESDINGFFRERMEQGYILTDGEKLRKPNFDYQIINSYNPVAEEKIEIETPGEDKQVAQGDSDPNNQVTKGGAFDTFLEFESQEAFNQFRQNLQDGGNRTIIRMKLNNNSPETTETLRGMDKRTETRIGETKKTTSQEIDQAELETQENENEIIEEQELDLNEIEQEKPEQGIGERSQEKEHENEQEDLIEKEKEKEQETEPERETERETEQEREQEREKEREAERERQEQERLEREKQEQENQERENENEEEIEGCKACDAPEALKETKKELAKCEDWEIKKKAELEAYLKEVENTLKTQEKCPPVTLHSYNPIAENAWGSIHFSTTCSSFKEVVLKSLNNSQEMIADFLQEIASYKLLSNIVEQKSKASEGLENYQQIVQCHGISQDPATGNYFMVMDYIPNGGFNQSTSYPVYQIHPSAIYTSSLLDTERLRSLLRTRYSQKVNNEYGGSKNVELDLNLLEFDGNDQTSTNEYTELTTNFKRQLSLESQTKTNQGETKQPKLTEILECCSEPMPINNNQSAD</sequence>
<feature type="non-terminal residue" evidence="1">
    <location>
        <position position="1"/>
    </location>
</feature>
<evidence type="ECO:0000313" key="1">
    <source>
        <dbReference type="EMBL" id="CAG8526034.1"/>
    </source>
</evidence>
<evidence type="ECO:0000313" key="2">
    <source>
        <dbReference type="Proteomes" id="UP000789920"/>
    </source>
</evidence>
<organism evidence="1 2">
    <name type="scientific">Racocetra persica</name>
    <dbReference type="NCBI Taxonomy" id="160502"/>
    <lineage>
        <taxon>Eukaryota</taxon>
        <taxon>Fungi</taxon>
        <taxon>Fungi incertae sedis</taxon>
        <taxon>Mucoromycota</taxon>
        <taxon>Glomeromycotina</taxon>
        <taxon>Glomeromycetes</taxon>
        <taxon>Diversisporales</taxon>
        <taxon>Gigasporaceae</taxon>
        <taxon>Racocetra</taxon>
    </lineage>
</organism>
<reference evidence="1" key="1">
    <citation type="submission" date="2021-06" db="EMBL/GenBank/DDBJ databases">
        <authorList>
            <person name="Kallberg Y."/>
            <person name="Tangrot J."/>
            <person name="Rosling A."/>
        </authorList>
    </citation>
    <scope>NUCLEOTIDE SEQUENCE</scope>
    <source>
        <strain evidence="1">MA461A</strain>
    </source>
</reference>